<dbReference type="InterPro" id="IPR029055">
    <property type="entry name" value="Ntn_hydrolases_N"/>
</dbReference>
<dbReference type="Proteomes" id="UP001165082">
    <property type="component" value="Unassembled WGS sequence"/>
</dbReference>
<dbReference type="PANTHER" id="PTHR35527:SF2">
    <property type="entry name" value="HYDROLASE"/>
    <property type="match status" value="1"/>
</dbReference>
<dbReference type="SUPFAM" id="SSF56235">
    <property type="entry name" value="N-terminal nucleophile aminohydrolases (Ntn hydrolases)"/>
    <property type="match status" value="1"/>
</dbReference>
<evidence type="ECO:0000256" key="1">
    <source>
        <dbReference type="ARBA" id="ARBA00006625"/>
    </source>
</evidence>
<feature type="domain" description="Choloylglycine hydrolase/NAAA C-terminal" evidence="3">
    <location>
        <begin position="43"/>
        <end position="276"/>
    </location>
</feature>
<dbReference type="OrthoDB" id="63199at2759"/>
<comment type="similarity">
    <text evidence="1">Belongs to the peptidase C59 family.</text>
</comment>
<reference evidence="4" key="1">
    <citation type="submission" date="2022-07" db="EMBL/GenBank/DDBJ databases">
        <title>Genome analysis of Parmales, a sister group of diatoms, reveals the evolutionary specialization of diatoms from phago-mixotrophs to photoautotrophs.</title>
        <authorList>
            <person name="Ban H."/>
            <person name="Sato S."/>
            <person name="Yoshikawa S."/>
            <person name="Kazumasa Y."/>
            <person name="Nakamura Y."/>
            <person name="Ichinomiya M."/>
            <person name="Saitoh K."/>
            <person name="Sato N."/>
            <person name="Blanc-Mathieu R."/>
            <person name="Endo H."/>
            <person name="Kuwata A."/>
            <person name="Ogata H."/>
        </authorList>
    </citation>
    <scope>NUCLEOTIDE SEQUENCE</scope>
</reference>
<dbReference type="AlphaFoldDB" id="A0A9W6ZC42"/>
<evidence type="ECO:0000256" key="2">
    <source>
        <dbReference type="ARBA" id="ARBA00022801"/>
    </source>
</evidence>
<dbReference type="EMBL" id="BRXZ01004469">
    <property type="protein sequence ID" value="GMH49501.1"/>
    <property type="molecule type" value="Genomic_DNA"/>
</dbReference>
<dbReference type="InterPro" id="IPR029132">
    <property type="entry name" value="CBAH/NAAA_C"/>
</dbReference>
<dbReference type="Pfam" id="PF02275">
    <property type="entry name" value="CBAH"/>
    <property type="match status" value="1"/>
</dbReference>
<evidence type="ECO:0000313" key="5">
    <source>
        <dbReference type="Proteomes" id="UP001165082"/>
    </source>
</evidence>
<keyword evidence="5" id="KW-1185">Reference proteome</keyword>
<dbReference type="Gene3D" id="3.60.60.10">
    <property type="entry name" value="Penicillin V Acylase, Chain A"/>
    <property type="match status" value="1"/>
</dbReference>
<keyword evidence="2" id="KW-0378">Hydrolase</keyword>
<dbReference type="PANTHER" id="PTHR35527">
    <property type="entry name" value="CHOLOYLGLYCINE HYDROLASE"/>
    <property type="match status" value="1"/>
</dbReference>
<sequence length="311" mass="34798">MDLGSWEDFELISYPPSIDSLGYIGVYPTSRHFDEIGIRHGIAAGMNTDGLSCDMQTLLKTSYPPKPDGEEDNREPVMVGFFCDWALKSFSTVDETAAALEVGGTHSVYGPDGFAQHFSLRDASGSSIVVEFIGESTQIYADKNDGKPGHPGIMTNEPAYDWHVENIRHYEWKKNLALPSIPTPGSFYPEERFLRLHALKAGLEAPYSHRDLITKAAALLNAVTIPIGNQYGTDSGEGEGNGDHTVWGMVYDHTNLAVYFRSYKNLSLQRVRLREDLSLDDVDKAEKRYLNVAEEEVDWFVDVSKNFKRHP</sequence>
<dbReference type="GO" id="GO:0016787">
    <property type="term" value="F:hydrolase activity"/>
    <property type="evidence" value="ECO:0007669"/>
    <property type="project" value="UniProtKB-KW"/>
</dbReference>
<evidence type="ECO:0000259" key="3">
    <source>
        <dbReference type="Pfam" id="PF02275"/>
    </source>
</evidence>
<proteinExistence type="inferred from homology"/>
<organism evidence="4 5">
    <name type="scientific">Triparma retinervis</name>
    <dbReference type="NCBI Taxonomy" id="2557542"/>
    <lineage>
        <taxon>Eukaryota</taxon>
        <taxon>Sar</taxon>
        <taxon>Stramenopiles</taxon>
        <taxon>Ochrophyta</taxon>
        <taxon>Bolidophyceae</taxon>
        <taxon>Parmales</taxon>
        <taxon>Triparmaceae</taxon>
        <taxon>Triparma</taxon>
    </lineage>
</organism>
<name>A0A9W6ZC42_9STRA</name>
<gene>
    <name evidence="4" type="ORF">TrRE_jg7307</name>
</gene>
<evidence type="ECO:0000313" key="4">
    <source>
        <dbReference type="EMBL" id="GMH49501.1"/>
    </source>
</evidence>
<accession>A0A9W6ZC42</accession>
<comment type="caution">
    <text evidence="4">The sequence shown here is derived from an EMBL/GenBank/DDBJ whole genome shotgun (WGS) entry which is preliminary data.</text>
</comment>
<dbReference type="InterPro" id="IPR052193">
    <property type="entry name" value="Peptidase_C59"/>
</dbReference>
<protein>
    <recommendedName>
        <fullName evidence="3">Choloylglycine hydrolase/NAAA C-terminal domain-containing protein</fullName>
    </recommendedName>
</protein>